<evidence type="ECO:0000313" key="1">
    <source>
        <dbReference type="EMBL" id="SIT50872.1"/>
    </source>
</evidence>
<comment type="caution">
    <text evidence="1">The sequence shown here is derived from an EMBL/GenBank/DDBJ whole genome shotgun (WGS) entry which is preliminary data.</text>
</comment>
<accession>A0A1N7SU60</accession>
<organism evidence="1 2">
    <name type="scientific">Paraburkholderia piptadeniae</name>
    <dbReference type="NCBI Taxonomy" id="1701573"/>
    <lineage>
        <taxon>Bacteria</taxon>
        <taxon>Pseudomonadati</taxon>
        <taxon>Pseudomonadota</taxon>
        <taxon>Betaproteobacteria</taxon>
        <taxon>Burkholderiales</taxon>
        <taxon>Burkholderiaceae</taxon>
        <taxon>Paraburkholderia</taxon>
    </lineage>
</organism>
<sequence>MNNLSVNSVKRVHDESSFQNFSQLRRSLSKAAPRCALAVARPRWVVDYLVGTPGVVLSLNPFHEWRTLAHTPSGPTPTSSPRPN</sequence>
<protein>
    <submittedName>
        <fullName evidence="1">Uncharacterized protein</fullName>
    </submittedName>
</protein>
<evidence type="ECO:0000313" key="2">
    <source>
        <dbReference type="Proteomes" id="UP000195569"/>
    </source>
</evidence>
<gene>
    <name evidence="1" type="ORF">BN2476_960023</name>
</gene>
<dbReference type="Proteomes" id="UP000195569">
    <property type="component" value="Unassembled WGS sequence"/>
</dbReference>
<dbReference type="AlphaFoldDB" id="A0A1N7SU60"/>
<reference evidence="1" key="1">
    <citation type="submission" date="2016-12" db="EMBL/GenBank/DDBJ databases">
        <authorList>
            <person name="Moulin L."/>
        </authorList>
    </citation>
    <scope>NUCLEOTIDE SEQUENCE [LARGE SCALE GENOMIC DNA]</scope>
    <source>
        <strain evidence="1">STM 7183</strain>
    </source>
</reference>
<keyword evidence="2" id="KW-1185">Reference proteome</keyword>
<proteinExistence type="predicted"/>
<dbReference type="EMBL" id="CYGY02000096">
    <property type="protein sequence ID" value="SIT50872.1"/>
    <property type="molecule type" value="Genomic_DNA"/>
</dbReference>
<name>A0A1N7SU60_9BURK</name>